<name>A0ABN2NMB6_9PSEU</name>
<keyword evidence="2" id="KW-1185">Reference proteome</keyword>
<evidence type="ECO:0000313" key="1">
    <source>
        <dbReference type="EMBL" id="GAA1875600.1"/>
    </source>
</evidence>
<sequence>MAKGVLHRHFATVDDLLVALVEERITAIERRTATLHDAAGTGTVVGIVSRVLVETIDPVVIGIVGLAISRDSLRSRLPRRGLPVLPEVAGMLSAYLAAERGLGRISAGADPDVLARTLVGTGHLLLAGELGALPDAGAVAEVVESALVGALPGP</sequence>
<dbReference type="Proteomes" id="UP001500449">
    <property type="component" value="Unassembled WGS sequence"/>
</dbReference>
<dbReference type="Gene3D" id="1.10.357.10">
    <property type="entry name" value="Tetracycline Repressor, domain 2"/>
    <property type="match status" value="1"/>
</dbReference>
<comment type="caution">
    <text evidence="1">The sequence shown here is derived from an EMBL/GenBank/DDBJ whole genome shotgun (WGS) entry which is preliminary data.</text>
</comment>
<organism evidence="1 2">
    <name type="scientific">Pseudonocardia ailaonensis</name>
    <dbReference type="NCBI Taxonomy" id="367279"/>
    <lineage>
        <taxon>Bacteria</taxon>
        <taxon>Bacillati</taxon>
        <taxon>Actinomycetota</taxon>
        <taxon>Actinomycetes</taxon>
        <taxon>Pseudonocardiales</taxon>
        <taxon>Pseudonocardiaceae</taxon>
        <taxon>Pseudonocardia</taxon>
    </lineage>
</organism>
<gene>
    <name evidence="1" type="ORF">GCM10009836_66140</name>
</gene>
<accession>A0ABN2NMB6</accession>
<evidence type="ECO:0000313" key="2">
    <source>
        <dbReference type="Proteomes" id="UP001500449"/>
    </source>
</evidence>
<dbReference type="EMBL" id="BAAAQK010000028">
    <property type="protein sequence ID" value="GAA1875600.1"/>
    <property type="molecule type" value="Genomic_DNA"/>
</dbReference>
<protein>
    <submittedName>
        <fullName evidence="1">TetR/AcrR family transcriptional regulator</fullName>
    </submittedName>
</protein>
<proteinExistence type="predicted"/>
<reference evidence="1 2" key="1">
    <citation type="journal article" date="2019" name="Int. J. Syst. Evol. Microbiol.">
        <title>The Global Catalogue of Microorganisms (GCM) 10K type strain sequencing project: providing services to taxonomists for standard genome sequencing and annotation.</title>
        <authorList>
            <consortium name="The Broad Institute Genomics Platform"/>
            <consortium name="The Broad Institute Genome Sequencing Center for Infectious Disease"/>
            <person name="Wu L."/>
            <person name="Ma J."/>
        </authorList>
    </citation>
    <scope>NUCLEOTIDE SEQUENCE [LARGE SCALE GENOMIC DNA]</scope>
    <source>
        <strain evidence="1 2">JCM 16009</strain>
    </source>
</reference>